<dbReference type="Proteomes" id="UP000007322">
    <property type="component" value="Chromosome 6"/>
</dbReference>
<accession>G2QMD2</accession>
<dbReference type="HOGENOM" id="CLU_1008959_0_0_1"/>
<dbReference type="VEuPathDB" id="FungiDB:MYCTH_2113081"/>
<sequence>MANLKTNYDCIPRNPSIHAETKSSLGFSGAGSSVSPANSAIKEGEVDRINRIYKKGLEKYDERFKSDEAQDADDLSPILGPFSSPWEGAEHWKMHHLRTSIMPFQQHDDADRATAFLERRRLPKGHDSLPATALPLTGAFSSAGSSNLSIDSGDDDTSDSEGYGRPLLPFLRRLELIERHLHGVLALEPAGTEGVKSPKEGAAPAMAGEELDRPADLTRSLRALGARAHPIEHAVAIRFVEAPKPLEVEIHAVPASPEMGPVFDEENWGSSYPGLK</sequence>
<proteinExistence type="predicted"/>
<evidence type="ECO:0000313" key="1">
    <source>
        <dbReference type="EMBL" id="AEO61112.1"/>
    </source>
</evidence>
<name>G2QMD2_THET4</name>
<dbReference type="AlphaFoldDB" id="G2QMD2"/>
<dbReference type="RefSeq" id="XP_003666357.1">
    <property type="nucleotide sequence ID" value="XM_003666309.1"/>
</dbReference>
<dbReference type="InParanoid" id="G2QMD2"/>
<dbReference type="EMBL" id="CP003007">
    <property type="protein sequence ID" value="AEO61112.1"/>
    <property type="molecule type" value="Genomic_DNA"/>
</dbReference>
<keyword evidence="2" id="KW-1185">Reference proteome</keyword>
<protein>
    <submittedName>
        <fullName evidence="1">Uncharacterized protein</fullName>
    </submittedName>
</protein>
<dbReference type="KEGG" id="mtm:MYCTH_2113081"/>
<dbReference type="GeneID" id="11514650"/>
<reference evidence="1 2" key="1">
    <citation type="journal article" date="2011" name="Nat. Biotechnol.">
        <title>Comparative genomic analysis of the thermophilic biomass-degrading fungi Myceliophthora thermophila and Thielavia terrestris.</title>
        <authorList>
            <person name="Berka R.M."/>
            <person name="Grigoriev I.V."/>
            <person name="Otillar R."/>
            <person name="Salamov A."/>
            <person name="Grimwood J."/>
            <person name="Reid I."/>
            <person name="Ishmael N."/>
            <person name="John T."/>
            <person name="Darmond C."/>
            <person name="Moisan M.-C."/>
            <person name="Henrissat B."/>
            <person name="Coutinho P.M."/>
            <person name="Lombard V."/>
            <person name="Natvig D.O."/>
            <person name="Lindquist E."/>
            <person name="Schmutz J."/>
            <person name="Lucas S."/>
            <person name="Harris P."/>
            <person name="Powlowski J."/>
            <person name="Bellemare A."/>
            <person name="Taylor D."/>
            <person name="Butler G."/>
            <person name="de Vries R.P."/>
            <person name="Allijn I.E."/>
            <person name="van den Brink J."/>
            <person name="Ushinsky S."/>
            <person name="Storms R."/>
            <person name="Powell A.J."/>
            <person name="Paulsen I.T."/>
            <person name="Elbourne L.D.H."/>
            <person name="Baker S.E."/>
            <person name="Magnuson J."/>
            <person name="LaBoissiere S."/>
            <person name="Clutterbuck A.J."/>
            <person name="Martinez D."/>
            <person name="Wogulis M."/>
            <person name="de Leon A.L."/>
            <person name="Rey M.W."/>
            <person name="Tsang A."/>
        </authorList>
    </citation>
    <scope>NUCLEOTIDE SEQUENCE [LARGE SCALE GENOMIC DNA]</scope>
    <source>
        <strain evidence="2">ATCC 42464 / BCRC 31852 / DSM 1799</strain>
    </source>
</reference>
<gene>
    <name evidence="1" type="ORF">MYCTH_2113081</name>
</gene>
<organism evidence="1 2">
    <name type="scientific">Thermothelomyces thermophilus (strain ATCC 42464 / BCRC 31852 / DSM 1799)</name>
    <name type="common">Sporotrichum thermophile</name>
    <dbReference type="NCBI Taxonomy" id="573729"/>
    <lineage>
        <taxon>Eukaryota</taxon>
        <taxon>Fungi</taxon>
        <taxon>Dikarya</taxon>
        <taxon>Ascomycota</taxon>
        <taxon>Pezizomycotina</taxon>
        <taxon>Sordariomycetes</taxon>
        <taxon>Sordariomycetidae</taxon>
        <taxon>Sordariales</taxon>
        <taxon>Chaetomiaceae</taxon>
        <taxon>Thermothelomyces</taxon>
    </lineage>
</organism>
<evidence type="ECO:0000313" key="2">
    <source>
        <dbReference type="Proteomes" id="UP000007322"/>
    </source>
</evidence>